<gene>
    <name evidence="3" type="ORF">GWA01_05080</name>
</gene>
<keyword evidence="2" id="KW-0472">Membrane</keyword>
<keyword evidence="4" id="KW-1185">Reference proteome</keyword>
<feature type="region of interest" description="Disordered" evidence="1">
    <location>
        <begin position="43"/>
        <end position="67"/>
    </location>
</feature>
<sequence length="67" mass="7936">MLNLFLILLVIIIWPSIFYLHYQEAINRWFMNRFGRDSMPLSHKSVPGAPLPFSYDPPKEEEKTPET</sequence>
<keyword evidence="2" id="KW-0812">Transmembrane</keyword>
<comment type="caution">
    <text evidence="3">The sequence shown here is derived from an EMBL/GenBank/DDBJ whole genome shotgun (WGS) entry which is preliminary data.</text>
</comment>
<organism evidence="3 4">
    <name type="scientific">Gluconobacter wancherniae NBRC 103581</name>
    <dbReference type="NCBI Taxonomy" id="656744"/>
    <lineage>
        <taxon>Bacteria</taxon>
        <taxon>Pseudomonadati</taxon>
        <taxon>Pseudomonadota</taxon>
        <taxon>Alphaproteobacteria</taxon>
        <taxon>Acetobacterales</taxon>
        <taxon>Acetobacteraceae</taxon>
        <taxon>Gluconobacter</taxon>
    </lineage>
</organism>
<proteinExistence type="predicted"/>
<dbReference type="OrthoDB" id="7283741at2"/>
<dbReference type="AlphaFoldDB" id="A0A511AX04"/>
<evidence type="ECO:0000256" key="2">
    <source>
        <dbReference type="SAM" id="Phobius"/>
    </source>
</evidence>
<dbReference type="Proteomes" id="UP000321230">
    <property type="component" value="Unassembled WGS sequence"/>
</dbReference>
<evidence type="ECO:0000313" key="4">
    <source>
        <dbReference type="Proteomes" id="UP000321230"/>
    </source>
</evidence>
<evidence type="ECO:0000256" key="1">
    <source>
        <dbReference type="SAM" id="MobiDB-lite"/>
    </source>
</evidence>
<reference evidence="3 4" key="1">
    <citation type="submission" date="2019-07" db="EMBL/GenBank/DDBJ databases">
        <title>Whole genome shotgun sequence of Gluconobacter wancherniae NBRC 103581.</title>
        <authorList>
            <person name="Hosoyama A."/>
            <person name="Uohara A."/>
            <person name="Ohji S."/>
            <person name="Ichikawa N."/>
        </authorList>
    </citation>
    <scope>NUCLEOTIDE SEQUENCE [LARGE SCALE GENOMIC DNA]</scope>
    <source>
        <strain evidence="3 4">NBRC 103581</strain>
    </source>
</reference>
<accession>A0A511AX04</accession>
<feature type="transmembrane region" description="Helical" evidence="2">
    <location>
        <begin position="6"/>
        <end position="22"/>
    </location>
</feature>
<keyword evidence="2" id="KW-1133">Transmembrane helix</keyword>
<feature type="compositionally biased region" description="Basic and acidic residues" evidence="1">
    <location>
        <begin position="57"/>
        <end position="67"/>
    </location>
</feature>
<evidence type="ECO:0000313" key="3">
    <source>
        <dbReference type="EMBL" id="GEK92738.1"/>
    </source>
</evidence>
<name>A0A511AX04_9PROT</name>
<protein>
    <submittedName>
        <fullName evidence="3">Uncharacterized protein</fullName>
    </submittedName>
</protein>
<dbReference type="EMBL" id="BJUZ01000001">
    <property type="protein sequence ID" value="GEK92738.1"/>
    <property type="molecule type" value="Genomic_DNA"/>
</dbReference>